<proteinExistence type="predicted"/>
<keyword evidence="15" id="KW-1185">Reference proteome</keyword>
<dbReference type="InterPro" id="IPR007325">
    <property type="entry name" value="KFase/CYL"/>
</dbReference>
<dbReference type="STRING" id="306541.SAMN05421668_101294"/>
<evidence type="ECO:0000313" key="15">
    <source>
        <dbReference type="Proteomes" id="UP000321773"/>
    </source>
</evidence>
<comment type="subunit">
    <text evidence="3">Homodimer.</text>
</comment>
<dbReference type="Gene3D" id="3.50.30.50">
    <property type="entry name" value="Putative cyclase"/>
    <property type="match status" value="1"/>
</dbReference>
<keyword evidence="9" id="KW-0823">Tryptophan catabolism</keyword>
<evidence type="ECO:0000256" key="1">
    <source>
        <dbReference type="ARBA" id="ARBA00001947"/>
    </source>
</evidence>
<dbReference type="GO" id="GO:0004061">
    <property type="term" value="F:arylformamidase activity"/>
    <property type="evidence" value="ECO:0007669"/>
    <property type="project" value="UniProtKB-EC"/>
</dbReference>
<evidence type="ECO:0000256" key="8">
    <source>
        <dbReference type="ARBA" id="ARBA00022833"/>
    </source>
</evidence>
<dbReference type="Proteomes" id="UP000199139">
    <property type="component" value="Unassembled WGS sequence"/>
</dbReference>
<reference evidence="12 15" key="2">
    <citation type="submission" date="2019-07" db="EMBL/GenBank/DDBJ databases">
        <title>Whole genome shotgun sequence of Halolactibacillus miurensis NBRC 100873.</title>
        <authorList>
            <person name="Hosoyama A."/>
            <person name="Uohara A."/>
            <person name="Ohji S."/>
            <person name="Ichikawa N."/>
        </authorList>
    </citation>
    <scope>NUCLEOTIDE SEQUENCE [LARGE SCALE GENOMIC DNA]</scope>
    <source>
        <strain evidence="12 15">NBRC 100873</strain>
    </source>
</reference>
<dbReference type="GO" id="GO:0046872">
    <property type="term" value="F:metal ion binding"/>
    <property type="evidence" value="ECO:0007669"/>
    <property type="project" value="UniProtKB-KW"/>
</dbReference>
<evidence type="ECO:0000313" key="14">
    <source>
        <dbReference type="Proteomes" id="UP000199139"/>
    </source>
</evidence>
<accession>A0A1I6P9W3</accession>
<evidence type="ECO:0000256" key="3">
    <source>
        <dbReference type="ARBA" id="ARBA00011738"/>
    </source>
</evidence>
<dbReference type="Pfam" id="PF04199">
    <property type="entry name" value="Cyclase"/>
    <property type="match status" value="1"/>
</dbReference>
<evidence type="ECO:0000313" key="13">
    <source>
        <dbReference type="EMBL" id="SFS36969.1"/>
    </source>
</evidence>
<dbReference type="EMBL" id="BJWJ01000001">
    <property type="protein sequence ID" value="GEM03028.1"/>
    <property type="molecule type" value="Genomic_DNA"/>
</dbReference>
<evidence type="ECO:0000256" key="10">
    <source>
        <dbReference type="ARBA" id="ARBA00048496"/>
    </source>
</evidence>
<evidence type="ECO:0000256" key="4">
    <source>
        <dbReference type="ARBA" id="ARBA00012930"/>
    </source>
</evidence>
<dbReference type="EMBL" id="FPAI01000001">
    <property type="protein sequence ID" value="SFS36969.1"/>
    <property type="molecule type" value="Genomic_DNA"/>
</dbReference>
<dbReference type="AlphaFoldDB" id="A0A1I6P9W3"/>
<gene>
    <name evidence="12" type="primary">kynB</name>
    <name evidence="12" type="ORF">HMI01_00160</name>
    <name evidence="13" type="ORF">SAMN05421668_101294</name>
</gene>
<dbReference type="SUPFAM" id="SSF102198">
    <property type="entry name" value="Putative cyclase"/>
    <property type="match status" value="1"/>
</dbReference>
<dbReference type="Proteomes" id="UP000321773">
    <property type="component" value="Unassembled WGS sequence"/>
</dbReference>
<name>A0A1I6P9W3_9BACI</name>
<evidence type="ECO:0000256" key="9">
    <source>
        <dbReference type="ARBA" id="ARBA00023079"/>
    </source>
</evidence>
<dbReference type="GO" id="GO:0019441">
    <property type="term" value="P:L-tryptophan catabolic process to kynurenine"/>
    <property type="evidence" value="ECO:0007669"/>
    <property type="project" value="InterPro"/>
</dbReference>
<sequence>MTYIDITMPLLNNGAVWPGDTPYHFKLSATMKETGSVNIGEINSSLHNGTHMDAPFHYDDSGKTIDQLDVSIGIGRCRIVDVTGLDKVTVSDLVKLNLLGTSRLLFHMLDRDPAVFPEKFPLLTSEAIDYLAKQGVKLIGTDAPSVDAVDSKTLPIHLAIHRANITIIENLYLNDVPAGHYHLYAVPLKIVGGDASPVRALVLPIEE</sequence>
<keyword evidence="7" id="KW-0378">Hydrolase</keyword>
<comment type="function">
    <text evidence="2">Catalyzes the hydrolysis of N-formyl-L-kynurenine to L-kynurenine, the second step in the kynurenine pathway of tryptophan degradation.</text>
</comment>
<dbReference type="FunFam" id="3.50.30.50:FF:000001">
    <property type="entry name" value="Kynurenine formamidase"/>
    <property type="match status" value="1"/>
</dbReference>
<evidence type="ECO:0000313" key="12">
    <source>
        <dbReference type="EMBL" id="GEM03028.1"/>
    </source>
</evidence>
<keyword evidence="6" id="KW-0479">Metal-binding</keyword>
<comment type="cofactor">
    <cofactor evidence="1">
        <name>Zn(2+)</name>
        <dbReference type="ChEBI" id="CHEBI:29105"/>
    </cofactor>
</comment>
<evidence type="ECO:0000256" key="7">
    <source>
        <dbReference type="ARBA" id="ARBA00022801"/>
    </source>
</evidence>
<organism evidence="13 14">
    <name type="scientific">Halolactibacillus miurensis</name>
    <dbReference type="NCBI Taxonomy" id="306541"/>
    <lineage>
        <taxon>Bacteria</taxon>
        <taxon>Bacillati</taxon>
        <taxon>Bacillota</taxon>
        <taxon>Bacilli</taxon>
        <taxon>Bacillales</taxon>
        <taxon>Bacillaceae</taxon>
        <taxon>Halolactibacillus</taxon>
    </lineage>
</organism>
<comment type="catalytic activity">
    <reaction evidence="10">
        <text>N-formyl-L-kynurenine + H2O = L-kynurenine + formate + H(+)</text>
        <dbReference type="Rhea" id="RHEA:13009"/>
        <dbReference type="ChEBI" id="CHEBI:15377"/>
        <dbReference type="ChEBI" id="CHEBI:15378"/>
        <dbReference type="ChEBI" id="CHEBI:15740"/>
        <dbReference type="ChEBI" id="CHEBI:57959"/>
        <dbReference type="ChEBI" id="CHEBI:58629"/>
        <dbReference type="EC" id="3.5.1.9"/>
    </reaction>
</comment>
<dbReference type="OrthoDB" id="9796085at2"/>
<evidence type="ECO:0000256" key="11">
    <source>
        <dbReference type="ARBA" id="ARBA00060547"/>
    </source>
</evidence>
<evidence type="ECO:0000256" key="5">
    <source>
        <dbReference type="ARBA" id="ARBA00014889"/>
    </source>
</evidence>
<comment type="pathway">
    <text evidence="11">Amino-acid degradation; L-tryptophan degradation via kynurenine pathway; L-kynurenine from L-tryptophan: step 2/2.</text>
</comment>
<reference evidence="13 14" key="1">
    <citation type="submission" date="2016-10" db="EMBL/GenBank/DDBJ databases">
        <authorList>
            <person name="de Groot N.N."/>
        </authorList>
    </citation>
    <scope>NUCLEOTIDE SEQUENCE [LARGE SCALE GENOMIC DNA]</scope>
    <source>
        <strain evidence="13 14">DSM 17074</strain>
    </source>
</reference>
<dbReference type="PANTHER" id="PTHR31118:SF32">
    <property type="entry name" value="KYNURENINE FORMAMIDASE"/>
    <property type="match status" value="1"/>
</dbReference>
<evidence type="ECO:0000256" key="6">
    <source>
        <dbReference type="ARBA" id="ARBA00022723"/>
    </source>
</evidence>
<dbReference type="RefSeq" id="WP_089852755.1">
    <property type="nucleotide sequence ID" value="NZ_BJWJ01000001.1"/>
</dbReference>
<protein>
    <recommendedName>
        <fullName evidence="5">Kynurenine formamidase</fullName>
        <ecNumber evidence="4">3.5.1.9</ecNumber>
    </recommendedName>
</protein>
<keyword evidence="8" id="KW-0862">Zinc</keyword>
<dbReference type="InterPro" id="IPR037175">
    <property type="entry name" value="KFase_sf"/>
</dbReference>
<dbReference type="PANTHER" id="PTHR31118">
    <property type="entry name" value="CYCLASE-LIKE PROTEIN 2"/>
    <property type="match status" value="1"/>
</dbReference>
<evidence type="ECO:0000256" key="2">
    <source>
        <dbReference type="ARBA" id="ARBA00002204"/>
    </source>
</evidence>
<dbReference type="EC" id="3.5.1.9" evidence="4"/>